<evidence type="ECO:0000313" key="2">
    <source>
        <dbReference type="EMBL" id="CAF3400506.1"/>
    </source>
</evidence>
<evidence type="ECO:0000313" key="3">
    <source>
        <dbReference type="EMBL" id="CAF4921966.1"/>
    </source>
</evidence>
<dbReference type="EMBL" id="CAJOBS010007433">
    <property type="protein sequence ID" value="CAF4921966.1"/>
    <property type="molecule type" value="Genomic_DNA"/>
</dbReference>
<accession>A0A821WBY8</accession>
<dbReference type="Pfam" id="PF03732">
    <property type="entry name" value="Retrotrans_gag"/>
    <property type="match status" value="1"/>
</dbReference>
<organism evidence="3 4">
    <name type="scientific">Rotaria socialis</name>
    <dbReference type="NCBI Taxonomy" id="392032"/>
    <lineage>
        <taxon>Eukaryota</taxon>
        <taxon>Metazoa</taxon>
        <taxon>Spiralia</taxon>
        <taxon>Gnathifera</taxon>
        <taxon>Rotifera</taxon>
        <taxon>Eurotatoria</taxon>
        <taxon>Bdelloidea</taxon>
        <taxon>Philodinida</taxon>
        <taxon>Philodinidae</taxon>
        <taxon>Rotaria</taxon>
    </lineage>
</organism>
<protein>
    <recommendedName>
        <fullName evidence="1">Retrotransposon gag domain-containing protein</fullName>
    </recommendedName>
</protein>
<dbReference type="Proteomes" id="UP000663838">
    <property type="component" value="Unassembled WGS sequence"/>
</dbReference>
<sequence>MASWSDEHKLKYISIHLQDDAHQWWIQASKRIPTWSEFVKEIKQAFEQLRWYKQSINQTITQYYDKIIELCTRIDPDVPDLLKLQYLIAGMSNKTLLEFTIGSIIYSTISSSTLSIMNRCAIYDYLAVSYLHRPVLEKWCLQEFRQSRICLLLTNPSSIMLDELEDISDDQIHFNQLEPTIYSS</sequence>
<comment type="caution">
    <text evidence="3">The sequence shown here is derived from an EMBL/GenBank/DDBJ whole genome shotgun (WGS) entry which is preliminary data.</text>
</comment>
<name>A0A821WBY8_9BILA</name>
<dbReference type="Proteomes" id="UP000663865">
    <property type="component" value="Unassembled WGS sequence"/>
</dbReference>
<evidence type="ECO:0000259" key="1">
    <source>
        <dbReference type="Pfam" id="PF03732"/>
    </source>
</evidence>
<dbReference type="EMBL" id="CAJNYV010001072">
    <property type="protein sequence ID" value="CAF3400506.1"/>
    <property type="molecule type" value="Genomic_DNA"/>
</dbReference>
<dbReference type="AlphaFoldDB" id="A0A821WBY8"/>
<gene>
    <name evidence="2" type="ORF">KIK155_LOCUS8066</name>
    <name evidence="3" type="ORF">TOA249_LOCUS32169</name>
</gene>
<proteinExistence type="predicted"/>
<dbReference type="InterPro" id="IPR005162">
    <property type="entry name" value="Retrotrans_gag_dom"/>
</dbReference>
<feature type="domain" description="Retrotransposon gag" evidence="1">
    <location>
        <begin position="11"/>
        <end position="79"/>
    </location>
</feature>
<reference evidence="3" key="1">
    <citation type="submission" date="2021-02" db="EMBL/GenBank/DDBJ databases">
        <authorList>
            <person name="Nowell W R."/>
        </authorList>
    </citation>
    <scope>NUCLEOTIDE SEQUENCE</scope>
</reference>
<evidence type="ECO:0000313" key="4">
    <source>
        <dbReference type="Proteomes" id="UP000663838"/>
    </source>
</evidence>